<feature type="region of interest" description="Disordered" evidence="1">
    <location>
        <begin position="1"/>
        <end position="20"/>
    </location>
</feature>
<comment type="caution">
    <text evidence="2">The sequence shown here is derived from an EMBL/GenBank/DDBJ whole genome shotgun (WGS) entry which is preliminary data.</text>
</comment>
<dbReference type="Proteomes" id="UP001189429">
    <property type="component" value="Unassembled WGS sequence"/>
</dbReference>
<evidence type="ECO:0008006" key="4">
    <source>
        <dbReference type="Google" id="ProtNLM"/>
    </source>
</evidence>
<protein>
    <recommendedName>
        <fullName evidence="4">Fe2OG dioxygenase domain-containing protein</fullName>
    </recommendedName>
</protein>
<proteinExistence type="predicted"/>
<name>A0ABN9SI58_9DINO</name>
<reference evidence="2" key="1">
    <citation type="submission" date="2023-10" db="EMBL/GenBank/DDBJ databases">
        <authorList>
            <person name="Chen Y."/>
            <person name="Shah S."/>
            <person name="Dougan E. K."/>
            <person name="Thang M."/>
            <person name="Chan C."/>
        </authorList>
    </citation>
    <scope>NUCLEOTIDE SEQUENCE [LARGE SCALE GENOMIC DNA]</scope>
</reference>
<keyword evidence="3" id="KW-1185">Reference proteome</keyword>
<dbReference type="EMBL" id="CAUYUJ010011220">
    <property type="protein sequence ID" value="CAK0831360.1"/>
    <property type="molecule type" value="Genomic_DNA"/>
</dbReference>
<dbReference type="Gene3D" id="2.60.120.590">
    <property type="entry name" value="Alpha-ketoglutarate-dependent dioxygenase AlkB-like"/>
    <property type="match status" value="1"/>
</dbReference>
<dbReference type="SUPFAM" id="SSF51197">
    <property type="entry name" value="Clavaminate synthase-like"/>
    <property type="match status" value="1"/>
</dbReference>
<accession>A0ABN9SI58</accession>
<sequence length="229" mass="25219">MAADAAGGPEPSEQSVPRIIEDDVTGVEIEVLDKHCYLLRSALGMEEQLALFEHIQANDKTDWDAPRAMNPSPKTLLLGDDEPCLRYEFGQESLINASISKANNILGRHLRIDDVDLCNYTSITMAAIQYASPNGRFPAHIDHCNGSFVYLMSLGCAANFMVKGPGMECKKTFKFNSGDLLVFNASTEAAILHEVVSIVEGEESCPEELGNIFPVLRKNRYGVQCRVHL</sequence>
<dbReference type="InterPro" id="IPR037151">
    <property type="entry name" value="AlkB-like_sf"/>
</dbReference>
<gene>
    <name evidence="2" type="ORF">PCOR1329_LOCUS29689</name>
</gene>
<evidence type="ECO:0000256" key="1">
    <source>
        <dbReference type="SAM" id="MobiDB-lite"/>
    </source>
</evidence>
<evidence type="ECO:0000313" key="2">
    <source>
        <dbReference type="EMBL" id="CAK0831360.1"/>
    </source>
</evidence>
<organism evidence="2 3">
    <name type="scientific">Prorocentrum cordatum</name>
    <dbReference type="NCBI Taxonomy" id="2364126"/>
    <lineage>
        <taxon>Eukaryota</taxon>
        <taxon>Sar</taxon>
        <taxon>Alveolata</taxon>
        <taxon>Dinophyceae</taxon>
        <taxon>Prorocentrales</taxon>
        <taxon>Prorocentraceae</taxon>
        <taxon>Prorocentrum</taxon>
    </lineage>
</organism>
<evidence type="ECO:0000313" key="3">
    <source>
        <dbReference type="Proteomes" id="UP001189429"/>
    </source>
</evidence>